<dbReference type="InterPro" id="IPR001810">
    <property type="entry name" value="F-box_dom"/>
</dbReference>
<dbReference type="Pfam" id="PF12937">
    <property type="entry name" value="F-box-like"/>
    <property type="match status" value="1"/>
</dbReference>
<dbReference type="AlphaFoldDB" id="A0A0E9NNX0"/>
<dbReference type="RefSeq" id="XP_019027056.1">
    <property type="nucleotide sequence ID" value="XM_019165592.1"/>
</dbReference>
<name>A0A0E9NNX0_SAICN</name>
<reference evidence="3 4" key="1">
    <citation type="journal article" date="2011" name="J. Gen. Appl. Microbiol.">
        <title>Draft genome sequencing of the enigmatic yeast Saitoella complicata.</title>
        <authorList>
            <person name="Nishida H."/>
            <person name="Hamamoto M."/>
            <person name="Sugiyama J."/>
        </authorList>
    </citation>
    <scope>NUCLEOTIDE SEQUENCE [LARGE SCALE GENOMIC DNA]</scope>
    <source>
        <strain evidence="3 4">NRRL Y-17804</strain>
    </source>
</reference>
<gene>
    <name evidence="3" type="ORF">G7K_5597-t1</name>
</gene>
<reference evidence="3 4" key="2">
    <citation type="journal article" date="2014" name="J. Gen. Appl. Microbiol.">
        <title>The early diverging ascomycetous budding yeast Saitoella complicata has three histone deacetylases belonging to the Clr6, Hos2, and Rpd3 lineages.</title>
        <authorList>
            <person name="Nishida H."/>
            <person name="Matsumoto T."/>
            <person name="Kondo S."/>
            <person name="Hamamoto M."/>
            <person name="Yoshikawa H."/>
        </authorList>
    </citation>
    <scope>NUCLEOTIDE SEQUENCE [LARGE SCALE GENOMIC DNA]</scope>
    <source>
        <strain evidence="3 4">NRRL Y-17804</strain>
    </source>
</reference>
<dbReference type="Gene3D" id="1.20.1280.50">
    <property type="match status" value="1"/>
</dbReference>
<evidence type="ECO:0000256" key="1">
    <source>
        <dbReference type="SAM" id="MobiDB-lite"/>
    </source>
</evidence>
<evidence type="ECO:0000313" key="3">
    <source>
        <dbReference type="EMBL" id="GAO51498.1"/>
    </source>
</evidence>
<dbReference type="PROSITE" id="PS50181">
    <property type="entry name" value="FBOX"/>
    <property type="match status" value="1"/>
</dbReference>
<evidence type="ECO:0000259" key="2">
    <source>
        <dbReference type="PROSITE" id="PS50181"/>
    </source>
</evidence>
<dbReference type="EMBL" id="BACD03000047">
    <property type="protein sequence ID" value="GAO51498.1"/>
    <property type="molecule type" value="Genomic_DNA"/>
</dbReference>
<dbReference type="Proteomes" id="UP000033140">
    <property type="component" value="Unassembled WGS sequence"/>
</dbReference>
<evidence type="ECO:0000313" key="4">
    <source>
        <dbReference type="Proteomes" id="UP000033140"/>
    </source>
</evidence>
<protein>
    <recommendedName>
        <fullName evidence="2">F-box domain-containing protein</fullName>
    </recommendedName>
</protein>
<keyword evidence="4" id="KW-1185">Reference proteome</keyword>
<feature type="domain" description="F-box" evidence="2">
    <location>
        <begin position="25"/>
        <end position="72"/>
    </location>
</feature>
<dbReference type="InterPro" id="IPR036047">
    <property type="entry name" value="F-box-like_dom_sf"/>
</dbReference>
<proteinExistence type="predicted"/>
<accession>A0A0E9NNX0</accession>
<reference evidence="3 4" key="3">
    <citation type="journal article" date="2015" name="Genome Announc.">
        <title>Draft Genome Sequence of the Archiascomycetous Yeast Saitoella complicata.</title>
        <authorList>
            <person name="Yamauchi K."/>
            <person name="Kondo S."/>
            <person name="Hamamoto M."/>
            <person name="Takahashi Y."/>
            <person name="Ogura Y."/>
            <person name="Hayashi T."/>
            <person name="Nishida H."/>
        </authorList>
    </citation>
    <scope>NUCLEOTIDE SEQUENCE [LARGE SCALE GENOMIC DNA]</scope>
    <source>
        <strain evidence="3 4">NRRL Y-17804</strain>
    </source>
</reference>
<feature type="region of interest" description="Disordered" evidence="1">
    <location>
        <begin position="1"/>
        <end position="26"/>
    </location>
</feature>
<dbReference type="SUPFAM" id="SSF81383">
    <property type="entry name" value="F-box domain"/>
    <property type="match status" value="1"/>
</dbReference>
<sequence>MDQLGNMKAFSRPVHGQGKEPEEETDYLSDLPTEIFSVIVLSLPLSSITALSTTSKAIHNVINTSTHLWQSLFLRDFDSPRPAFPRDQFRAHYKERMVAIRRLGNSEKDVLPEAVGRVLHDVIEENEAKNIALIRRSLHSRVDDLGVCLPMLTILLTRSWLDNDPSTWTMSPGQVLDCQAYIYRANVEHFLAANSSSYESHILLICILRVMLHWIQTNETDNDIIADDHFSKEHDLVGWPRDPVRADFQKDVKESLDGRWISLYSYLDYSDFITLPERMQTNSEPYREFFDGPQYFDFHVESPPTPNAASPSDGYRLISGRGVDFDSFSFTGCARRIEGMSEGYALVEWRKIYDQEDVETRWIYTGMLVPGIGIIGLWTDGMEEDGPAGPFICWKNEGW</sequence>
<organism evidence="3 4">
    <name type="scientific">Saitoella complicata (strain BCRC 22490 / CBS 7301 / JCM 7358 / NBRC 10748 / NRRL Y-17804)</name>
    <dbReference type="NCBI Taxonomy" id="698492"/>
    <lineage>
        <taxon>Eukaryota</taxon>
        <taxon>Fungi</taxon>
        <taxon>Dikarya</taxon>
        <taxon>Ascomycota</taxon>
        <taxon>Taphrinomycotina</taxon>
        <taxon>Taphrinomycotina incertae sedis</taxon>
        <taxon>Saitoella</taxon>
    </lineage>
</organism>
<comment type="caution">
    <text evidence="3">The sequence shown here is derived from an EMBL/GenBank/DDBJ whole genome shotgun (WGS) entry which is preliminary data.</text>
</comment>